<dbReference type="PROSITE" id="PS01057">
    <property type="entry name" value="SAICAR_SYNTHETASE_1"/>
    <property type="match status" value="1"/>
</dbReference>
<evidence type="ECO:0000259" key="10">
    <source>
        <dbReference type="Pfam" id="PF01259"/>
    </source>
</evidence>
<evidence type="ECO:0000256" key="5">
    <source>
        <dbReference type="ARBA" id="ARBA00022598"/>
    </source>
</evidence>
<feature type="domain" description="SAICAR synthetase/ADE2 N-terminal" evidence="10">
    <location>
        <begin position="538"/>
        <end position="796"/>
    </location>
</feature>
<protein>
    <recommendedName>
        <fullName evidence="4">Phosphoribosylaminoimidazole-succinocarboxamide synthase</fullName>
        <ecNumber evidence="3">6.3.2.6</ecNumber>
    </recommendedName>
    <alternativeName>
        <fullName evidence="9">SAICAR synthetase</fullName>
    </alternativeName>
</protein>
<dbReference type="InterPro" id="IPR001636">
    <property type="entry name" value="SAICAR_synth"/>
</dbReference>
<name>A0ABR0BPS4_PURLI</name>
<dbReference type="NCBIfam" id="NF010568">
    <property type="entry name" value="PRK13961.1"/>
    <property type="match status" value="1"/>
</dbReference>
<dbReference type="Gene3D" id="3.30.470.20">
    <property type="entry name" value="ATP-grasp fold, B domain"/>
    <property type="match status" value="1"/>
</dbReference>
<dbReference type="PANTHER" id="PTHR43700:SF1">
    <property type="entry name" value="PHOSPHORIBOSYLAMINOIMIDAZOLE-SUCCINOCARBOXAMIDE SYNTHASE"/>
    <property type="match status" value="1"/>
</dbReference>
<proteinExistence type="inferred from homology"/>
<keyword evidence="6" id="KW-0547">Nucleotide-binding</keyword>
<dbReference type="EMBL" id="JAWRVI010000045">
    <property type="protein sequence ID" value="KAK4085997.1"/>
    <property type="molecule type" value="Genomic_DNA"/>
</dbReference>
<keyword evidence="7" id="KW-0658">Purine biosynthesis</keyword>
<dbReference type="HAMAP" id="MF_00137">
    <property type="entry name" value="SAICAR_synth"/>
    <property type="match status" value="1"/>
</dbReference>
<accession>A0ABR0BPS4</accession>
<dbReference type="Proteomes" id="UP001287286">
    <property type="component" value="Unassembled WGS sequence"/>
</dbReference>
<dbReference type="PANTHER" id="PTHR43700">
    <property type="entry name" value="PHOSPHORIBOSYLAMINOIMIDAZOLE-SUCCINOCARBOXAMIDE SYNTHASE"/>
    <property type="match status" value="1"/>
</dbReference>
<dbReference type="Gene3D" id="3.30.200.20">
    <property type="entry name" value="Phosphorylase Kinase, domain 1"/>
    <property type="match status" value="1"/>
</dbReference>
<evidence type="ECO:0000256" key="7">
    <source>
        <dbReference type="ARBA" id="ARBA00022755"/>
    </source>
</evidence>
<evidence type="ECO:0000256" key="2">
    <source>
        <dbReference type="ARBA" id="ARBA00010190"/>
    </source>
</evidence>
<keyword evidence="8" id="KW-0067">ATP-binding</keyword>
<organism evidence="11 12">
    <name type="scientific">Purpureocillium lilacinum</name>
    <name type="common">Paecilomyces lilacinus</name>
    <dbReference type="NCBI Taxonomy" id="33203"/>
    <lineage>
        <taxon>Eukaryota</taxon>
        <taxon>Fungi</taxon>
        <taxon>Dikarya</taxon>
        <taxon>Ascomycota</taxon>
        <taxon>Pezizomycotina</taxon>
        <taxon>Sordariomycetes</taxon>
        <taxon>Hypocreomycetidae</taxon>
        <taxon>Hypocreales</taxon>
        <taxon>Ophiocordycipitaceae</taxon>
        <taxon>Purpureocillium</taxon>
    </lineage>
</organism>
<sequence length="829" mass="93178">MVTKSTSPMAFGRQSAADLESLPVELNLLILESLPDVKSLASVAYAVPSLYRTLLADNLSISTRILHRELPDYLWTHATVAHLARQRASTGGDFDSLETSSDIDALVDSFRGLRDNAPAYRATHAEAITILRTYDKVVALRDLFALDCPYAGNQELIPLRDSLRRHPLEPSELERIERAIYMFDIISSFCKEKVFMSPGDAAYVSKCYEKVSALQKALVERLMAPWELYQVMHMQAYFRRALYGLDRDEHLSERVVPGLLVGGIDFVHHALCVVGKEGLHELMVPLEKKLLREPQSIFGVVVSRGIHQTWTRMNAKTFDHYRPFCHDGDRLGYQSWKNLENLYQRFTMDNDPNILDLFHNWVAAKEGRIDLLAASMWNDDRWDDIELAVHPPRADWWKGVKHHWNSMAVGFQVLADPGILADKDVCVERLRGILSVAFLNKILSSGIKDFVVVSDCLDISSVRRQDEFVRSMTPDGSHTVRDSDIAHCNTVPRHDTGDTITQIESLINIKPIPKTFTSQEVPAAMAVTQLSLPSLDRIASGKVRDLFALPDPDRLLFVASDRLSAFDVVMKNGIPNKGAILTLTSAHWFRVLAERIPGLRTHFISLDVPAGVVTAGEAAALRNRSMQVRKLQVIKIEAIVRGYLTGSAWKEYQAKGTVHGLAMPAGMQLSQKFPQAIYTPSTKADLGAHDENIHPDDAWKEIGDKETARQVQELSLKIYNAAAAYAEERGIIIADTKFEFAKDADGNVYLVDEVLTPDSSRFWPKDSYELGKEADSFDKQFIRNWLIREGLKGKEGVEVPQDICAATEEKYKDVFFRLTGKKFEDAIAN</sequence>
<dbReference type="NCBIfam" id="TIGR00081">
    <property type="entry name" value="purC"/>
    <property type="match status" value="1"/>
</dbReference>
<dbReference type="InterPro" id="IPR018236">
    <property type="entry name" value="SAICAR_synthetase_CS"/>
</dbReference>
<evidence type="ECO:0000313" key="12">
    <source>
        <dbReference type="Proteomes" id="UP001287286"/>
    </source>
</evidence>
<comment type="pathway">
    <text evidence="1">Purine metabolism; IMP biosynthesis via de novo pathway; 5-amino-1-(5-phospho-D-ribosyl)imidazole-4-carboxamide from 5-amino-1-(5-phospho-D-ribosyl)imidazole-4-carboxylate: step 1/2.</text>
</comment>
<dbReference type="SUPFAM" id="SSF56104">
    <property type="entry name" value="SAICAR synthase-like"/>
    <property type="match status" value="1"/>
</dbReference>
<evidence type="ECO:0000313" key="11">
    <source>
        <dbReference type="EMBL" id="KAK4085997.1"/>
    </source>
</evidence>
<evidence type="ECO:0000256" key="8">
    <source>
        <dbReference type="ARBA" id="ARBA00022840"/>
    </source>
</evidence>
<dbReference type="InterPro" id="IPR028923">
    <property type="entry name" value="SAICAR_synt/ADE2_N"/>
</dbReference>
<evidence type="ECO:0000256" key="3">
    <source>
        <dbReference type="ARBA" id="ARBA00012217"/>
    </source>
</evidence>
<dbReference type="Pfam" id="PF01259">
    <property type="entry name" value="SAICAR_synt"/>
    <property type="match status" value="1"/>
</dbReference>
<evidence type="ECO:0000256" key="9">
    <source>
        <dbReference type="ARBA" id="ARBA00030409"/>
    </source>
</evidence>
<evidence type="ECO:0000256" key="6">
    <source>
        <dbReference type="ARBA" id="ARBA00022741"/>
    </source>
</evidence>
<evidence type="ECO:0000256" key="4">
    <source>
        <dbReference type="ARBA" id="ARBA00016460"/>
    </source>
</evidence>
<gene>
    <name evidence="11" type="ORF">Purlil1_9738</name>
</gene>
<evidence type="ECO:0000256" key="1">
    <source>
        <dbReference type="ARBA" id="ARBA00004672"/>
    </source>
</evidence>
<keyword evidence="12" id="KW-1185">Reference proteome</keyword>
<dbReference type="PROSITE" id="PS50096">
    <property type="entry name" value="IQ"/>
    <property type="match status" value="1"/>
</dbReference>
<keyword evidence="5" id="KW-0436">Ligase</keyword>
<dbReference type="EC" id="6.3.2.6" evidence="3"/>
<comment type="similarity">
    <text evidence="2">Belongs to the SAICAR synthetase family.</text>
</comment>
<dbReference type="CDD" id="cd01414">
    <property type="entry name" value="SAICAR_synt_Sc"/>
    <property type="match status" value="1"/>
</dbReference>
<comment type="caution">
    <text evidence="11">The sequence shown here is derived from an EMBL/GenBank/DDBJ whole genome shotgun (WGS) entry which is preliminary data.</text>
</comment>
<reference evidence="11 12" key="1">
    <citation type="journal article" date="2024" name="Microbiol. Resour. Announc.">
        <title>Genome annotations for the ascomycete fungi Trichoderma harzianum, Trichoderma aggressivum, and Purpureocillium lilacinum.</title>
        <authorList>
            <person name="Beijen E.P.W."/>
            <person name="Ohm R.A."/>
        </authorList>
    </citation>
    <scope>NUCLEOTIDE SEQUENCE [LARGE SCALE GENOMIC DNA]</scope>
    <source>
        <strain evidence="11 12">CBS 150709</strain>
    </source>
</reference>